<gene>
    <name evidence="2" type="ORF">Ari01nite_46350</name>
</gene>
<evidence type="ECO:0000313" key="3">
    <source>
        <dbReference type="Proteomes" id="UP000636960"/>
    </source>
</evidence>
<feature type="transmembrane region" description="Helical" evidence="1">
    <location>
        <begin position="47"/>
        <end position="66"/>
    </location>
</feature>
<name>A0A919JYD8_9ACTN</name>
<feature type="transmembrane region" description="Helical" evidence="1">
    <location>
        <begin position="141"/>
        <end position="161"/>
    </location>
</feature>
<keyword evidence="1" id="KW-0472">Membrane</keyword>
<evidence type="ECO:0000313" key="2">
    <source>
        <dbReference type="EMBL" id="GIE97170.1"/>
    </source>
</evidence>
<protein>
    <recommendedName>
        <fullName evidence="4">Tryptophan-rich sensory protein</fullName>
    </recommendedName>
</protein>
<dbReference type="RefSeq" id="WP_203783859.1">
    <property type="nucleotide sequence ID" value="NZ_BOMV01000055.1"/>
</dbReference>
<keyword evidence="3" id="KW-1185">Reference proteome</keyword>
<dbReference type="AlphaFoldDB" id="A0A919JYD8"/>
<proteinExistence type="predicted"/>
<feature type="transmembrane region" description="Helical" evidence="1">
    <location>
        <begin position="7"/>
        <end position="27"/>
    </location>
</feature>
<sequence length="233" mass="23553">MGDRWRSYVLGGACAAFVVIPTVGPLLGKGEQTRRYDTVITPPDYAFVVWAPIFAGSALATGNQLLPGNRARPVSRRTGWPLAGAFATNALWSLAAQGDRFALTPFLLPVATAFAAVAHARQQRLPAPAGWAAATPASTGLLLGWTALASAVNVAAGAKLAGARESVAASVAGVLGVAGAVTAGVAASRRGRLPLALASGWGLLTTALYPRRPRGVRIAAAAGAAAIAAAARR</sequence>
<comment type="caution">
    <text evidence="2">The sequence shown here is derived from an EMBL/GenBank/DDBJ whole genome shotgun (WGS) entry which is preliminary data.</text>
</comment>
<feature type="transmembrane region" description="Helical" evidence="1">
    <location>
        <begin position="78"/>
        <end position="95"/>
    </location>
</feature>
<dbReference type="Proteomes" id="UP000636960">
    <property type="component" value="Unassembled WGS sequence"/>
</dbReference>
<evidence type="ECO:0000256" key="1">
    <source>
        <dbReference type="SAM" id="Phobius"/>
    </source>
</evidence>
<keyword evidence="1" id="KW-0812">Transmembrane</keyword>
<organism evidence="2 3">
    <name type="scientific">Paractinoplanes rishiriensis</name>
    <dbReference type="NCBI Taxonomy" id="1050105"/>
    <lineage>
        <taxon>Bacteria</taxon>
        <taxon>Bacillati</taxon>
        <taxon>Actinomycetota</taxon>
        <taxon>Actinomycetes</taxon>
        <taxon>Micromonosporales</taxon>
        <taxon>Micromonosporaceae</taxon>
        <taxon>Paractinoplanes</taxon>
    </lineage>
</organism>
<dbReference type="EMBL" id="BOMV01000055">
    <property type="protein sequence ID" value="GIE97170.1"/>
    <property type="molecule type" value="Genomic_DNA"/>
</dbReference>
<evidence type="ECO:0008006" key="4">
    <source>
        <dbReference type="Google" id="ProtNLM"/>
    </source>
</evidence>
<feature type="transmembrane region" description="Helical" evidence="1">
    <location>
        <begin position="167"/>
        <end position="186"/>
    </location>
</feature>
<accession>A0A919JYD8</accession>
<keyword evidence="1" id="KW-1133">Transmembrane helix</keyword>
<feature type="transmembrane region" description="Helical" evidence="1">
    <location>
        <begin position="101"/>
        <end position="120"/>
    </location>
</feature>
<reference evidence="2" key="1">
    <citation type="submission" date="2021-01" db="EMBL/GenBank/DDBJ databases">
        <title>Whole genome shotgun sequence of Actinoplanes rishiriensis NBRC 108556.</title>
        <authorList>
            <person name="Komaki H."/>
            <person name="Tamura T."/>
        </authorList>
    </citation>
    <scope>NUCLEOTIDE SEQUENCE</scope>
    <source>
        <strain evidence="2">NBRC 108556</strain>
    </source>
</reference>